<dbReference type="EMBL" id="JACJVP010000077">
    <property type="protein sequence ID" value="MBB6675494.1"/>
    <property type="molecule type" value="Genomic_DNA"/>
</dbReference>
<protein>
    <recommendedName>
        <fullName evidence="4">Metallo-beta-lactamase domain-containing protein</fullName>
    </recommendedName>
</protein>
<proteinExistence type="predicted"/>
<dbReference type="PANTHER" id="PTHR36839:SF1">
    <property type="entry name" value="METALLO-BETA-LACTAMASE FAMILY PROTEIN (AFU_ORTHOLOGUE AFUA_5G12770)"/>
    <property type="match status" value="1"/>
</dbReference>
<dbReference type="InterPro" id="IPR036866">
    <property type="entry name" value="RibonucZ/Hydroxyglut_hydro"/>
</dbReference>
<organism evidence="5 6">
    <name type="scientific">Cohnella nanjingensis</name>
    <dbReference type="NCBI Taxonomy" id="1387779"/>
    <lineage>
        <taxon>Bacteria</taxon>
        <taxon>Bacillati</taxon>
        <taxon>Bacillota</taxon>
        <taxon>Bacilli</taxon>
        <taxon>Bacillales</taxon>
        <taxon>Paenibacillaceae</taxon>
        <taxon>Cohnella</taxon>
    </lineage>
</organism>
<dbReference type="AlphaFoldDB" id="A0A7X0RXI9"/>
<keyword evidence="6" id="KW-1185">Reference proteome</keyword>
<dbReference type="Proteomes" id="UP000547209">
    <property type="component" value="Unassembled WGS sequence"/>
</dbReference>
<comment type="caution">
    <text evidence="5">The sequence shown here is derived from an EMBL/GenBank/DDBJ whole genome shotgun (WGS) entry which is preliminary data.</text>
</comment>
<evidence type="ECO:0000256" key="2">
    <source>
        <dbReference type="ARBA" id="ARBA00034301"/>
    </source>
</evidence>
<dbReference type="SMART" id="SM00849">
    <property type="entry name" value="Lactamase_B"/>
    <property type="match status" value="1"/>
</dbReference>
<evidence type="ECO:0000313" key="6">
    <source>
        <dbReference type="Proteomes" id="UP000547209"/>
    </source>
</evidence>
<comment type="catalytic activity">
    <reaction evidence="1">
        <text>3',5'-cyclic CMP + H2O = CMP + H(+)</text>
        <dbReference type="Rhea" id="RHEA:72675"/>
        <dbReference type="ChEBI" id="CHEBI:15377"/>
        <dbReference type="ChEBI" id="CHEBI:15378"/>
        <dbReference type="ChEBI" id="CHEBI:58003"/>
        <dbReference type="ChEBI" id="CHEBI:60377"/>
    </reaction>
    <physiologicalReaction direction="left-to-right" evidence="1">
        <dbReference type="Rhea" id="RHEA:72676"/>
    </physiologicalReaction>
</comment>
<feature type="domain" description="Metallo-beta-lactamase" evidence="4">
    <location>
        <begin position="75"/>
        <end position="245"/>
    </location>
</feature>
<gene>
    <name evidence="5" type="ORF">H7C19_33025</name>
</gene>
<name>A0A7X0RXI9_9BACL</name>
<dbReference type="InterPro" id="IPR001279">
    <property type="entry name" value="Metallo-B-lactamas"/>
</dbReference>
<evidence type="ECO:0000313" key="5">
    <source>
        <dbReference type="EMBL" id="MBB6675494.1"/>
    </source>
</evidence>
<sequence>MEKYVCKTCGVQYPPAAEPPESCFICSDERQHVPAGGPAWTTLEAMREEGTYRNALTREEAGLYGIVTQPSFGIGQTAYLVCDNGFNTLWDCITYLDAETITAIERLGGIQAIAMSHPHYYSTQAEWAETFGAVLHIHEDDRAWVARPGEHVRFWSGETCRLSDGVTLHRLGGHFRGAAVLHWSEGAEGAGVMLSGDVIQVVADRRWVSFMYSYPNLIPLPGSTVARIAEQVRPLPFERLYNAFHRVVRADANAAVQRSAQRYIQALQGELFDT</sequence>
<comment type="function">
    <text evidence="2">Counteracts the endogenous Pycsar antiviral defense system. Phosphodiesterase that enables metal-dependent hydrolysis of host cyclic nucleotide Pycsar defense signals such as cCMP and cUMP.</text>
</comment>
<dbReference type="RefSeq" id="WP_185673344.1">
    <property type="nucleotide sequence ID" value="NZ_JACJVP010000077.1"/>
</dbReference>
<evidence type="ECO:0000256" key="1">
    <source>
        <dbReference type="ARBA" id="ARBA00034221"/>
    </source>
</evidence>
<comment type="catalytic activity">
    <reaction evidence="3">
        <text>3',5'-cyclic UMP + H2O = UMP + H(+)</text>
        <dbReference type="Rhea" id="RHEA:70575"/>
        <dbReference type="ChEBI" id="CHEBI:15377"/>
        <dbReference type="ChEBI" id="CHEBI:15378"/>
        <dbReference type="ChEBI" id="CHEBI:57865"/>
        <dbReference type="ChEBI" id="CHEBI:184387"/>
    </reaction>
    <physiologicalReaction direction="left-to-right" evidence="3">
        <dbReference type="Rhea" id="RHEA:70576"/>
    </physiologicalReaction>
</comment>
<dbReference type="SUPFAM" id="SSF56281">
    <property type="entry name" value="Metallo-hydrolase/oxidoreductase"/>
    <property type="match status" value="1"/>
</dbReference>
<dbReference type="PANTHER" id="PTHR36839">
    <property type="entry name" value="METALLO-BETA-LACTAMASE FAMILY PROTEIN (AFU_ORTHOLOGUE AFUA_5G12770)"/>
    <property type="match status" value="1"/>
</dbReference>
<evidence type="ECO:0000256" key="3">
    <source>
        <dbReference type="ARBA" id="ARBA00048505"/>
    </source>
</evidence>
<evidence type="ECO:0000259" key="4">
    <source>
        <dbReference type="SMART" id="SM00849"/>
    </source>
</evidence>
<accession>A0A7X0RXI9</accession>
<dbReference type="Gene3D" id="3.60.15.10">
    <property type="entry name" value="Ribonuclease Z/Hydroxyacylglutathione hydrolase-like"/>
    <property type="match status" value="1"/>
</dbReference>
<reference evidence="5 6" key="1">
    <citation type="submission" date="2020-08" db="EMBL/GenBank/DDBJ databases">
        <title>Cohnella phylogeny.</title>
        <authorList>
            <person name="Dunlap C."/>
        </authorList>
    </citation>
    <scope>NUCLEOTIDE SEQUENCE [LARGE SCALE GENOMIC DNA]</scope>
    <source>
        <strain evidence="5 6">DSM 28246</strain>
    </source>
</reference>